<keyword evidence="6 11" id="KW-0798">TonB box</keyword>
<evidence type="ECO:0000256" key="8">
    <source>
        <dbReference type="ARBA" id="ARBA00023170"/>
    </source>
</evidence>
<organism evidence="14 15">
    <name type="scientific">Arcicella rosea</name>
    <dbReference type="NCBI Taxonomy" id="502909"/>
    <lineage>
        <taxon>Bacteria</taxon>
        <taxon>Pseudomonadati</taxon>
        <taxon>Bacteroidota</taxon>
        <taxon>Cytophagia</taxon>
        <taxon>Cytophagales</taxon>
        <taxon>Flectobacillaceae</taxon>
        <taxon>Arcicella</taxon>
    </lineage>
</organism>
<comment type="caution">
    <text evidence="14">The sequence shown here is derived from an EMBL/GenBank/DDBJ whole genome shotgun (WGS) entry which is preliminary data.</text>
</comment>
<dbReference type="Proteomes" id="UP000524404">
    <property type="component" value="Unassembled WGS sequence"/>
</dbReference>
<feature type="domain" description="TonB-dependent receptor plug" evidence="13">
    <location>
        <begin position="41"/>
        <end position="147"/>
    </location>
</feature>
<evidence type="ECO:0000259" key="13">
    <source>
        <dbReference type="Pfam" id="PF07715"/>
    </source>
</evidence>
<accession>A0A841EU47</accession>
<comment type="similarity">
    <text evidence="10 11">Belongs to the TonB-dependent receptor family.</text>
</comment>
<dbReference type="PANTHER" id="PTHR30069">
    <property type="entry name" value="TONB-DEPENDENT OUTER MEMBRANE RECEPTOR"/>
    <property type="match status" value="1"/>
</dbReference>
<gene>
    <name evidence="14" type="ORF">HNP25_003579</name>
</gene>
<reference evidence="14 15" key="1">
    <citation type="submission" date="2020-08" db="EMBL/GenBank/DDBJ databases">
        <title>Functional genomics of gut bacteria from endangered species of beetles.</title>
        <authorList>
            <person name="Carlos-Shanley C."/>
        </authorList>
    </citation>
    <scope>NUCLEOTIDE SEQUENCE [LARGE SCALE GENOMIC DNA]</scope>
    <source>
        <strain evidence="14 15">S00070</strain>
    </source>
</reference>
<dbReference type="PROSITE" id="PS52016">
    <property type="entry name" value="TONB_DEPENDENT_REC_3"/>
    <property type="match status" value="1"/>
</dbReference>
<evidence type="ECO:0000256" key="9">
    <source>
        <dbReference type="ARBA" id="ARBA00023237"/>
    </source>
</evidence>
<protein>
    <submittedName>
        <fullName evidence="14">Outer membrane receptor protein involved in Fe transport</fullName>
    </submittedName>
</protein>
<evidence type="ECO:0000256" key="5">
    <source>
        <dbReference type="ARBA" id="ARBA00022729"/>
    </source>
</evidence>
<dbReference type="InterPro" id="IPR012910">
    <property type="entry name" value="Plug_dom"/>
</dbReference>
<evidence type="ECO:0000313" key="14">
    <source>
        <dbReference type="EMBL" id="MBB6004909.1"/>
    </source>
</evidence>
<dbReference type="GO" id="GO:0044718">
    <property type="term" value="P:siderophore transmembrane transport"/>
    <property type="evidence" value="ECO:0007669"/>
    <property type="project" value="TreeGrafter"/>
</dbReference>
<dbReference type="EMBL" id="JACHKT010000031">
    <property type="protein sequence ID" value="MBB6004909.1"/>
    <property type="molecule type" value="Genomic_DNA"/>
</dbReference>
<evidence type="ECO:0000256" key="6">
    <source>
        <dbReference type="ARBA" id="ARBA00023077"/>
    </source>
</evidence>
<evidence type="ECO:0000256" key="2">
    <source>
        <dbReference type="ARBA" id="ARBA00022448"/>
    </source>
</evidence>
<dbReference type="InterPro" id="IPR036942">
    <property type="entry name" value="Beta-barrel_TonB_sf"/>
</dbReference>
<dbReference type="CDD" id="cd01347">
    <property type="entry name" value="ligand_gated_channel"/>
    <property type="match status" value="1"/>
</dbReference>
<feature type="domain" description="TonB-dependent receptor-like beta-barrel" evidence="12">
    <location>
        <begin position="274"/>
        <end position="644"/>
    </location>
</feature>
<evidence type="ECO:0000256" key="10">
    <source>
        <dbReference type="PROSITE-ProRule" id="PRU01360"/>
    </source>
</evidence>
<keyword evidence="9 10" id="KW-0998">Cell outer membrane</keyword>
<keyword evidence="2 10" id="KW-0813">Transport</keyword>
<dbReference type="PANTHER" id="PTHR30069:SF29">
    <property type="entry name" value="HEMOGLOBIN AND HEMOGLOBIN-HAPTOGLOBIN-BINDING PROTEIN 1-RELATED"/>
    <property type="match status" value="1"/>
</dbReference>
<keyword evidence="5" id="KW-0732">Signal</keyword>
<sequence length="671" mass="75369">MSIFTCILLSLSIATDSTIKKQNFILDEVTVIAQRSEQKVFNTMGSVAVLNAKNLKNYQYRSTPETLFGANGVFVQKTNHGGGSPFLRGLTGNQTLILIDGIRLNNSTFRYGPNQYLNTIDPFLIQNIEIYKGGGSVQYGSDAMGGTLQINTANPVFAVDKPKVNGNAIVRYGTSSLEKTARTDLSFATQKMAIKAGLSLRKFGDLIGGDTTGVQSPSGYDEVAFDVKAKFQLSKNMFLTAAHQNLNQSHVPVYHKVKLENFKINEMSPQKRALSYLQFDIKSENRLLKNLAFNVSYQGTEEGRNSQKNASNVYRVENDQVKTFGSFINVRSEISPNWDASSGIEFYADKVNSTKQDTDFQNNKITYSRGLYPDASSFNSYAAYSLHHINLNKWDVNFGARFNAYSIHVNDQTLGKVNVSPQALVGNLALGYHLENHSMTYLSFNTGFRAPNIDDMGTLGIVDFRYELPTANLKPENSYNFEWGYKFRTSTFSSSVALYHNQLRNLIARVKVEGQKINDYQVYRKENVEKAYIQGFEWATEWMVLPEIKIYTDLAYTYGQNETKNEPVRRIPPLSGRVGVHYQANTAFFVKVEDIFAGKQDRLAQGDKDDNRIPKGGTNGWNVLNLYTGYEYKNVTLIGSFQNIFNVDYRTHGSGINGVGRSLIATLMHRF</sequence>
<keyword evidence="4 10" id="KW-0812">Transmembrane</keyword>
<keyword evidence="3 10" id="KW-1134">Transmembrane beta strand</keyword>
<evidence type="ECO:0000256" key="4">
    <source>
        <dbReference type="ARBA" id="ARBA00022692"/>
    </source>
</evidence>
<dbReference type="Gene3D" id="2.40.170.20">
    <property type="entry name" value="TonB-dependent receptor, beta-barrel domain"/>
    <property type="match status" value="1"/>
</dbReference>
<dbReference type="GO" id="GO:0009279">
    <property type="term" value="C:cell outer membrane"/>
    <property type="evidence" value="ECO:0007669"/>
    <property type="project" value="UniProtKB-SubCell"/>
</dbReference>
<evidence type="ECO:0000259" key="12">
    <source>
        <dbReference type="Pfam" id="PF00593"/>
    </source>
</evidence>
<dbReference type="Pfam" id="PF00593">
    <property type="entry name" value="TonB_dep_Rec_b-barrel"/>
    <property type="match status" value="1"/>
</dbReference>
<dbReference type="Gene3D" id="2.170.130.10">
    <property type="entry name" value="TonB-dependent receptor, plug domain"/>
    <property type="match status" value="1"/>
</dbReference>
<name>A0A841EU47_9BACT</name>
<comment type="subcellular location">
    <subcellularLocation>
        <location evidence="1 10">Cell outer membrane</location>
        <topology evidence="1 10">Multi-pass membrane protein</topology>
    </subcellularLocation>
</comment>
<keyword evidence="8 14" id="KW-0675">Receptor</keyword>
<dbReference type="InterPro" id="IPR000531">
    <property type="entry name" value="Beta-barrel_TonB"/>
</dbReference>
<dbReference type="SUPFAM" id="SSF56935">
    <property type="entry name" value="Porins"/>
    <property type="match status" value="1"/>
</dbReference>
<dbReference type="GO" id="GO:0015344">
    <property type="term" value="F:siderophore uptake transmembrane transporter activity"/>
    <property type="evidence" value="ECO:0007669"/>
    <property type="project" value="TreeGrafter"/>
</dbReference>
<dbReference type="InterPro" id="IPR039426">
    <property type="entry name" value="TonB-dep_rcpt-like"/>
</dbReference>
<evidence type="ECO:0000256" key="7">
    <source>
        <dbReference type="ARBA" id="ARBA00023136"/>
    </source>
</evidence>
<dbReference type="Pfam" id="PF07715">
    <property type="entry name" value="Plug"/>
    <property type="match status" value="1"/>
</dbReference>
<dbReference type="AlphaFoldDB" id="A0A841EU47"/>
<evidence type="ECO:0000256" key="11">
    <source>
        <dbReference type="RuleBase" id="RU003357"/>
    </source>
</evidence>
<keyword evidence="15" id="KW-1185">Reference proteome</keyword>
<evidence type="ECO:0000256" key="3">
    <source>
        <dbReference type="ARBA" id="ARBA00022452"/>
    </source>
</evidence>
<proteinExistence type="inferred from homology"/>
<evidence type="ECO:0000313" key="15">
    <source>
        <dbReference type="Proteomes" id="UP000524404"/>
    </source>
</evidence>
<dbReference type="RefSeq" id="WP_184136252.1">
    <property type="nucleotide sequence ID" value="NZ_JACHKT010000031.1"/>
</dbReference>
<dbReference type="InterPro" id="IPR037066">
    <property type="entry name" value="Plug_dom_sf"/>
</dbReference>
<keyword evidence="7 10" id="KW-0472">Membrane</keyword>
<evidence type="ECO:0000256" key="1">
    <source>
        <dbReference type="ARBA" id="ARBA00004571"/>
    </source>
</evidence>